<dbReference type="SUPFAM" id="SSF54427">
    <property type="entry name" value="NTF2-like"/>
    <property type="match status" value="1"/>
</dbReference>
<evidence type="ECO:0000313" key="1">
    <source>
        <dbReference type="EMBL" id="GES14786.1"/>
    </source>
</evidence>
<dbReference type="InterPro" id="IPR052704">
    <property type="entry name" value="ECF_Sigma-70_Domain"/>
</dbReference>
<gene>
    <name evidence="1" type="ORF">Amac_083830</name>
</gene>
<dbReference type="RefSeq" id="WP_155359942.1">
    <property type="nucleotide sequence ID" value="NZ_BAAAHL010000007.1"/>
</dbReference>
<dbReference type="Gene3D" id="3.10.450.50">
    <property type="match status" value="1"/>
</dbReference>
<comment type="caution">
    <text evidence="1">The sequence shown here is derived from an EMBL/GenBank/DDBJ whole genome shotgun (WGS) entry which is preliminary data.</text>
</comment>
<evidence type="ECO:0000313" key="2">
    <source>
        <dbReference type="Proteomes" id="UP000331127"/>
    </source>
</evidence>
<proteinExistence type="predicted"/>
<dbReference type="PANTHER" id="PTHR30173:SF43">
    <property type="entry name" value="ECF RNA POLYMERASE SIGMA FACTOR SIGI-RELATED"/>
    <property type="match status" value="1"/>
</dbReference>
<reference evidence="1 2" key="1">
    <citation type="submission" date="2019-10" db="EMBL/GenBank/DDBJ databases">
        <title>Whole genome shotgun sequence of Acrocarpospora macrocephala NBRC 16266.</title>
        <authorList>
            <person name="Ichikawa N."/>
            <person name="Kimura A."/>
            <person name="Kitahashi Y."/>
            <person name="Komaki H."/>
            <person name="Oguchi A."/>
        </authorList>
    </citation>
    <scope>NUCLEOTIDE SEQUENCE [LARGE SCALE GENOMIC DNA]</scope>
    <source>
        <strain evidence="1 2">NBRC 16266</strain>
    </source>
</reference>
<dbReference type="InterPro" id="IPR032710">
    <property type="entry name" value="NTF2-like_dom_sf"/>
</dbReference>
<dbReference type="Proteomes" id="UP000331127">
    <property type="component" value="Unassembled WGS sequence"/>
</dbReference>
<dbReference type="EMBL" id="BLAE01000064">
    <property type="protein sequence ID" value="GES14786.1"/>
    <property type="molecule type" value="Genomic_DNA"/>
</dbReference>
<keyword evidence="2" id="KW-1185">Reference proteome</keyword>
<protein>
    <recommendedName>
        <fullName evidence="3">SnoaL-like domain-containing protein</fullName>
    </recommendedName>
</protein>
<organism evidence="1 2">
    <name type="scientific">Acrocarpospora macrocephala</name>
    <dbReference type="NCBI Taxonomy" id="150177"/>
    <lineage>
        <taxon>Bacteria</taxon>
        <taxon>Bacillati</taxon>
        <taxon>Actinomycetota</taxon>
        <taxon>Actinomycetes</taxon>
        <taxon>Streptosporangiales</taxon>
        <taxon>Streptosporangiaceae</taxon>
        <taxon>Acrocarpospora</taxon>
    </lineage>
</organism>
<name>A0A5M3X297_9ACTN</name>
<sequence>MFALPFGEIYRNLAALARRRPRQATPQEHDRIVTAFWSACETGDVNALMSLLDPDATTLSDGGGKVRTALHPIRGADRTAHFMLGALSHQPALEATLQSVNGKTGLVLRHDALVSAVVSFQVQREKITNVWVVLNPDKLRSWNHHRDR</sequence>
<dbReference type="OrthoDB" id="3298440at2"/>
<dbReference type="PANTHER" id="PTHR30173">
    <property type="entry name" value="SIGMA 19 FACTOR"/>
    <property type="match status" value="1"/>
</dbReference>
<accession>A0A5M3X297</accession>
<evidence type="ECO:0008006" key="3">
    <source>
        <dbReference type="Google" id="ProtNLM"/>
    </source>
</evidence>
<dbReference type="GO" id="GO:0016987">
    <property type="term" value="F:sigma factor activity"/>
    <property type="evidence" value="ECO:0007669"/>
    <property type="project" value="TreeGrafter"/>
</dbReference>
<dbReference type="AlphaFoldDB" id="A0A5M3X297"/>